<feature type="domain" description="HDOD" evidence="1">
    <location>
        <begin position="22"/>
        <end position="213"/>
    </location>
</feature>
<protein>
    <submittedName>
        <fullName evidence="2">HDOD domain-containing protein</fullName>
    </submittedName>
</protein>
<dbReference type="Gene3D" id="1.10.3210.10">
    <property type="entry name" value="Hypothetical protein af1432"/>
    <property type="match status" value="1"/>
</dbReference>
<dbReference type="Pfam" id="PF08668">
    <property type="entry name" value="HDOD"/>
    <property type="match status" value="1"/>
</dbReference>
<evidence type="ECO:0000259" key="1">
    <source>
        <dbReference type="PROSITE" id="PS51833"/>
    </source>
</evidence>
<dbReference type="Proteomes" id="UP001165292">
    <property type="component" value="Unassembled WGS sequence"/>
</dbReference>
<dbReference type="RefSeq" id="WP_253163159.1">
    <property type="nucleotide sequence ID" value="NZ_JAMYBS010000012.1"/>
</dbReference>
<gene>
    <name evidence="2" type="ORF">NJF43_12025</name>
</gene>
<dbReference type="InterPro" id="IPR013976">
    <property type="entry name" value="HDOD"/>
</dbReference>
<evidence type="ECO:0000313" key="2">
    <source>
        <dbReference type="EMBL" id="MCO7545480.1"/>
    </source>
</evidence>
<comment type="caution">
    <text evidence="2">The sequence shown here is derived from an EMBL/GenBank/DDBJ whole genome shotgun (WGS) entry which is preliminary data.</text>
</comment>
<dbReference type="EMBL" id="JAMYBS010000012">
    <property type="protein sequence ID" value="MCO7545480.1"/>
    <property type="molecule type" value="Genomic_DNA"/>
</dbReference>
<name>A0AA41WM97_9GAMM</name>
<evidence type="ECO:0000313" key="3">
    <source>
        <dbReference type="Proteomes" id="UP001165292"/>
    </source>
</evidence>
<proteinExistence type="predicted"/>
<dbReference type="SUPFAM" id="SSF109604">
    <property type="entry name" value="HD-domain/PDEase-like"/>
    <property type="match status" value="1"/>
</dbReference>
<organism evidence="2 3">
    <name type="scientific">Stutzerimonas nitrititolerans</name>
    <dbReference type="NCBI Taxonomy" id="2482751"/>
    <lineage>
        <taxon>Bacteria</taxon>
        <taxon>Pseudomonadati</taxon>
        <taxon>Pseudomonadota</taxon>
        <taxon>Gammaproteobacteria</taxon>
        <taxon>Pseudomonadales</taxon>
        <taxon>Pseudomonadaceae</taxon>
        <taxon>Stutzerimonas</taxon>
    </lineage>
</organism>
<reference evidence="2" key="1">
    <citation type="submission" date="2022-06" db="EMBL/GenBank/DDBJ databases">
        <title>Detection of beta-lactamases in bacteria of animal origin.</title>
        <authorList>
            <person name="Mlynarcik P."/>
            <person name="Zdarska V."/>
            <person name="Chudobova H."/>
            <person name="Prochazkova P."/>
            <person name="Hricova K."/>
            <person name="Mezerova K."/>
            <person name="Bardon J."/>
            <person name="Dolejska M."/>
            <person name="Sukkar I."/>
            <person name="Kolar M."/>
        </authorList>
    </citation>
    <scope>NUCLEOTIDE SEQUENCE</scope>
    <source>
        <strain evidence="2">S 300-3</strain>
    </source>
</reference>
<accession>A0AA41WM97</accession>
<sequence>MTTTALPRSLPAWIKALDAVALPAFAGPHREVCQALRDSSLSMRQIAELIQVSPVLALNVIREANRNVGAASEPAESLEVALSRIGLQRAEQLLARIPAVETQDIPAPLRQMVLISRHASQQASGLFGDRLARLAQEVHWSSLLFLSPLWALVAAHPQLLETWEQRVLVKGEPASRVEQSLLGVSLLELCLALARHWNLPAWILQGYILLGRNRRMLIKALHIARDNEHPLHQQQLLDADPDLRRWLTLPSNTILLANGIALTAHHSWSGTHSLRWQRLAGLYLQIPLTELQQRVHQQAVESARAIGRTDLWHPAQGLLWPWNSRFQQEKLARLPSSAALAAWREQCRQLLSEKSPYDNVLQLTAAAGKALESAGMQRVLLLRLDQRQRRLVSQQCIGLPREAMRLDLDPDQSQVLRQLLEKPAQLRLSPDNMAQFSALLPGALKALFAGEYLLLRSIGHEGRVMLLVIADQNDLPFSEVGLQAFGKTVQCIERALATFGKRGR</sequence>
<dbReference type="PROSITE" id="PS51833">
    <property type="entry name" value="HDOD"/>
    <property type="match status" value="1"/>
</dbReference>
<dbReference type="AlphaFoldDB" id="A0AA41WM97"/>